<accession>A0ABD4ZU04</accession>
<feature type="compositionally biased region" description="Basic and acidic residues" evidence="1">
    <location>
        <begin position="66"/>
        <end position="84"/>
    </location>
</feature>
<name>A0ABD4ZU04_ENTGA</name>
<keyword evidence="2" id="KW-1133">Transmembrane helix</keyword>
<dbReference type="EMBL" id="JASUBT010000007">
    <property type="protein sequence ID" value="MDL4936172.1"/>
    <property type="molecule type" value="Genomic_DNA"/>
</dbReference>
<evidence type="ECO:0000256" key="2">
    <source>
        <dbReference type="SAM" id="Phobius"/>
    </source>
</evidence>
<protein>
    <submittedName>
        <fullName evidence="3">Phage holin</fullName>
    </submittedName>
</protein>
<proteinExistence type="predicted"/>
<organism evidence="3 4">
    <name type="scientific">Enterococcus gallinarum</name>
    <dbReference type="NCBI Taxonomy" id="1353"/>
    <lineage>
        <taxon>Bacteria</taxon>
        <taxon>Bacillati</taxon>
        <taxon>Bacillota</taxon>
        <taxon>Bacilli</taxon>
        <taxon>Lactobacillales</taxon>
        <taxon>Enterococcaceae</taxon>
        <taxon>Enterococcus</taxon>
    </lineage>
</organism>
<feature type="region of interest" description="Disordered" evidence="1">
    <location>
        <begin position="65"/>
        <end position="84"/>
    </location>
</feature>
<dbReference type="AlphaFoldDB" id="A0ABD4ZU04"/>
<evidence type="ECO:0000313" key="3">
    <source>
        <dbReference type="EMBL" id="MDL4936172.1"/>
    </source>
</evidence>
<comment type="caution">
    <text evidence="3">The sequence shown here is derived from an EMBL/GenBank/DDBJ whole genome shotgun (WGS) entry which is preliminary data.</text>
</comment>
<dbReference type="InterPro" id="IPR031612">
    <property type="entry name" value="Phage_holin_Dp1"/>
</dbReference>
<dbReference type="Proteomes" id="UP001241571">
    <property type="component" value="Unassembled WGS sequence"/>
</dbReference>
<dbReference type="RefSeq" id="WP_221686090.1">
    <property type="nucleotide sequence ID" value="NZ_JAASJM010000006.1"/>
</dbReference>
<gene>
    <name evidence="3" type="ORF">QRX88_10650</name>
</gene>
<feature type="transmembrane region" description="Helical" evidence="2">
    <location>
        <begin position="40"/>
        <end position="59"/>
    </location>
</feature>
<keyword evidence="2" id="KW-0812">Transmembrane</keyword>
<sequence>MILNDKTYQIIKWVVLTVLPALSVLVGVLGKAYGFEQTDITVLTINAVAVFFGAVTGVSQYNYNKDSQKPDLGDGQEFTERKEK</sequence>
<reference evidence="3 4" key="1">
    <citation type="submission" date="2023-06" db="EMBL/GenBank/DDBJ databases">
        <title>Acute promotion of culturable opportunistic pathogens and persistent increase of antibiotic resistance following antibiotic exposure in mouse gut microbiota.</title>
        <authorList>
            <person name="Li L."/>
            <person name="Wang B."/>
            <person name="Sun Y."/>
            <person name="Wang M."/>
            <person name="Xu H."/>
        </authorList>
    </citation>
    <scope>NUCLEOTIDE SEQUENCE [LARGE SCALE GENOMIC DNA]</scope>
    <source>
        <strain evidence="3 4">CRI2_2</strain>
    </source>
</reference>
<evidence type="ECO:0000313" key="4">
    <source>
        <dbReference type="Proteomes" id="UP001241571"/>
    </source>
</evidence>
<evidence type="ECO:0000256" key="1">
    <source>
        <dbReference type="SAM" id="MobiDB-lite"/>
    </source>
</evidence>
<keyword evidence="2" id="KW-0472">Membrane</keyword>
<dbReference type="Pfam" id="PF16938">
    <property type="entry name" value="Phage_holin_Dp1"/>
    <property type="match status" value="1"/>
</dbReference>
<feature type="transmembrane region" description="Helical" evidence="2">
    <location>
        <begin position="12"/>
        <end position="34"/>
    </location>
</feature>